<dbReference type="PROSITE" id="PS51892">
    <property type="entry name" value="SUBTILASE"/>
    <property type="match status" value="1"/>
</dbReference>
<feature type="domain" description="Peptidase S8/S53" evidence="12">
    <location>
        <begin position="175"/>
        <end position="631"/>
    </location>
</feature>
<evidence type="ECO:0000259" key="15">
    <source>
        <dbReference type="Pfam" id="PF05922"/>
    </source>
</evidence>
<dbReference type="PANTHER" id="PTHR10795">
    <property type="entry name" value="PROPROTEIN CONVERTASE SUBTILISIN/KEXIN"/>
    <property type="match status" value="1"/>
</dbReference>
<dbReference type="InterPro" id="IPR002202">
    <property type="entry name" value="HMG_CoA_Rdtase"/>
</dbReference>
<dbReference type="InterPro" id="IPR023828">
    <property type="entry name" value="Peptidase_S8_Ser-AS"/>
</dbReference>
<feature type="signal peptide" evidence="11">
    <location>
        <begin position="1"/>
        <end position="33"/>
    </location>
</feature>
<evidence type="ECO:0000256" key="9">
    <source>
        <dbReference type="PROSITE-ProRule" id="PRU01240"/>
    </source>
</evidence>
<dbReference type="InterPro" id="IPR041469">
    <property type="entry name" value="Subtilisin-like_FN3"/>
</dbReference>
<evidence type="ECO:0000256" key="4">
    <source>
        <dbReference type="ARBA" id="ARBA00022729"/>
    </source>
</evidence>
<dbReference type="Pfam" id="PF00082">
    <property type="entry name" value="Peptidase_S8"/>
    <property type="match status" value="1"/>
</dbReference>
<dbReference type="Pfam" id="PF05922">
    <property type="entry name" value="Inhibitor_I9"/>
    <property type="match status" value="1"/>
</dbReference>
<dbReference type="GO" id="GO:0015936">
    <property type="term" value="P:coenzyme A metabolic process"/>
    <property type="evidence" value="ECO:0007669"/>
    <property type="project" value="InterPro"/>
</dbReference>
<evidence type="ECO:0000256" key="7">
    <source>
        <dbReference type="ARBA" id="ARBA00023180"/>
    </source>
</evidence>
<dbReference type="PRINTS" id="PR00723">
    <property type="entry name" value="SUBTILISIN"/>
</dbReference>
<evidence type="ECO:0000259" key="14">
    <source>
        <dbReference type="Pfam" id="PF04151"/>
    </source>
</evidence>
<feature type="active site" description="Charge relay system" evidence="8 9">
    <location>
        <position position="256"/>
    </location>
</feature>
<feature type="chain" id="PRO_5038843447" evidence="11">
    <location>
        <begin position="34"/>
        <end position="993"/>
    </location>
</feature>
<accession>A0A542XFC1</accession>
<comment type="subcellular location">
    <subcellularLocation>
        <location evidence="1">Secreted</location>
    </subcellularLocation>
</comment>
<dbReference type="InterPro" id="IPR003137">
    <property type="entry name" value="PA_domain"/>
</dbReference>
<evidence type="ECO:0000256" key="3">
    <source>
        <dbReference type="ARBA" id="ARBA00022670"/>
    </source>
</evidence>
<dbReference type="CDD" id="cd02120">
    <property type="entry name" value="PA_subtilisin_like"/>
    <property type="match status" value="1"/>
</dbReference>
<keyword evidence="6 9" id="KW-0720">Serine protease</keyword>
<dbReference type="PROSITE" id="PS00136">
    <property type="entry name" value="SUBTILASE_ASP"/>
    <property type="match status" value="1"/>
</dbReference>
<dbReference type="PROSITE" id="PS51318">
    <property type="entry name" value="TAT"/>
    <property type="match status" value="1"/>
</dbReference>
<dbReference type="InterPro" id="IPR010259">
    <property type="entry name" value="S8pro/Inhibitor_I9"/>
</dbReference>
<evidence type="ECO:0000256" key="1">
    <source>
        <dbReference type="ARBA" id="ARBA00004613"/>
    </source>
</evidence>
<dbReference type="InterPro" id="IPR036852">
    <property type="entry name" value="Peptidase_S8/S53_dom_sf"/>
</dbReference>
<evidence type="ECO:0000313" key="18">
    <source>
        <dbReference type="Proteomes" id="UP000318336"/>
    </source>
</evidence>
<evidence type="ECO:0000259" key="12">
    <source>
        <dbReference type="Pfam" id="PF00082"/>
    </source>
</evidence>
<dbReference type="Gene3D" id="2.60.40.2310">
    <property type="match status" value="1"/>
</dbReference>
<evidence type="ECO:0000256" key="10">
    <source>
        <dbReference type="RuleBase" id="RU003355"/>
    </source>
</evidence>
<dbReference type="InterPro" id="IPR037045">
    <property type="entry name" value="S8pro/Inhibitor_I9_sf"/>
</dbReference>
<dbReference type="SMR" id="A0A542XFC1"/>
<evidence type="ECO:0000256" key="5">
    <source>
        <dbReference type="ARBA" id="ARBA00022801"/>
    </source>
</evidence>
<dbReference type="EMBL" id="VFOK01000001">
    <property type="protein sequence ID" value="TQL34519.1"/>
    <property type="molecule type" value="Genomic_DNA"/>
</dbReference>
<gene>
    <name evidence="17" type="ORF">FB554_2695</name>
</gene>
<dbReference type="InterPro" id="IPR007280">
    <property type="entry name" value="Peptidase_C_arc/bac"/>
</dbReference>
<keyword evidence="5 9" id="KW-0378">Hydrolase</keyword>
<dbReference type="SUPFAM" id="SSF52743">
    <property type="entry name" value="Subtilisin-like"/>
    <property type="match status" value="1"/>
</dbReference>
<dbReference type="AlphaFoldDB" id="A0A542XFC1"/>
<feature type="domain" description="PA" evidence="13">
    <location>
        <begin position="434"/>
        <end position="517"/>
    </location>
</feature>
<dbReference type="PROSITE" id="PS00138">
    <property type="entry name" value="SUBTILASE_SER"/>
    <property type="match status" value="1"/>
</dbReference>
<dbReference type="InterPro" id="IPR023827">
    <property type="entry name" value="Peptidase_S8_Asp-AS"/>
</dbReference>
<dbReference type="Pfam" id="PF17766">
    <property type="entry name" value="fn3_6"/>
    <property type="match status" value="1"/>
</dbReference>
<keyword evidence="4 11" id="KW-0732">Signal</keyword>
<evidence type="ECO:0000259" key="16">
    <source>
        <dbReference type="Pfam" id="PF17766"/>
    </source>
</evidence>
<dbReference type="Pfam" id="PF04151">
    <property type="entry name" value="PPC"/>
    <property type="match status" value="1"/>
</dbReference>
<comment type="similarity">
    <text evidence="2 9 10">Belongs to the peptidase S8 family.</text>
</comment>
<dbReference type="Gene3D" id="3.30.70.80">
    <property type="entry name" value="Peptidase S8 propeptide/proteinase inhibitor I9"/>
    <property type="match status" value="1"/>
</dbReference>
<feature type="domain" description="Peptidase C-terminal archaeal/bacterial" evidence="14">
    <location>
        <begin position="851"/>
        <end position="916"/>
    </location>
</feature>
<evidence type="ECO:0000259" key="13">
    <source>
        <dbReference type="Pfam" id="PF02225"/>
    </source>
</evidence>
<dbReference type="CDD" id="cd04852">
    <property type="entry name" value="Peptidases_S8_3"/>
    <property type="match status" value="1"/>
</dbReference>
<dbReference type="GO" id="GO:0004252">
    <property type="term" value="F:serine-type endopeptidase activity"/>
    <property type="evidence" value="ECO:0007669"/>
    <property type="project" value="UniProtKB-UniRule"/>
</dbReference>
<evidence type="ECO:0000313" key="17">
    <source>
        <dbReference type="EMBL" id="TQL34519.1"/>
    </source>
</evidence>
<dbReference type="InterPro" id="IPR000209">
    <property type="entry name" value="Peptidase_S8/S53_dom"/>
</dbReference>
<dbReference type="RefSeq" id="WP_211344607.1">
    <property type="nucleotide sequence ID" value="NZ_CAJTBP010000001.1"/>
</dbReference>
<feature type="domain" description="Subtilisin-like protease fibronectin type-III" evidence="16">
    <location>
        <begin position="700"/>
        <end position="795"/>
    </location>
</feature>
<evidence type="ECO:0000256" key="2">
    <source>
        <dbReference type="ARBA" id="ARBA00011073"/>
    </source>
</evidence>
<organism evidence="17 18">
    <name type="scientific">Barrientosiimonas humi</name>
    <dbReference type="NCBI Taxonomy" id="999931"/>
    <lineage>
        <taxon>Bacteria</taxon>
        <taxon>Bacillati</taxon>
        <taxon>Actinomycetota</taxon>
        <taxon>Actinomycetes</taxon>
        <taxon>Micrococcales</taxon>
        <taxon>Dermacoccaceae</taxon>
        <taxon>Barrientosiimonas</taxon>
    </lineage>
</organism>
<sequence length="993" mass="100219">MSVYVTRRAVVVGAASAALAVAPLAGGAPSASGAPSDSGPKARYVVQVAGAPIASYTGGQSGLAATKPARGKKVQRSSAPAVAYGRYLKGKQTQVLRSVGAPTSALTHQYSVSFNGFTANLTASQVNALEKSPNVLRVWKDEKRKADTVSTPRFLGLDGSTGVWQKQFGGPNQAGAGMIVGVIDSGIWPENPAFAETEMSATERSTIASKWKGKCEPGTSGTPVKCNNKLIGAQYFADNATVYPFEFKSPRDYNGHGSHTASTAAGNDGVKATIDGTDVGTMSGMAPQARIAAYKALWATPDGSASGSTSDLVAAIDTAVGDGVDVINYSISGSREYVVTPDELAFLSAADAGVFVATSAGNSGDTVGTSSVAHNSPWTTTVASSTHDRGAKKTITLGNGQTYDGVGVGPGVGPAPLVTAASVAAAGAPADAARLCQSDADGNAGNGVQPALDPAKAQGKIVICDRGGNARTDKSLAVKNAGGVGMVLANTAAGQSLDADYHAVPSIHVDATSGAAIKTYAATSGATATISAVDPKPVRAPEMSGFSSYGPALAGGGDLLKPDITAPGSSVIAAVAPPGNNGNNFGSYSGTSMSTPHIAGIAALVMQKYPTWSPAAVKSALMTTATTLDNTGQPIQRAGRAATPLDYGAGHVRPAQAMNPGLVYDAGWNDWLRYACGIGQLQLVTEASTCEAAGSTDPSDLNYPSIAVGDLAGRQTVTRTVTNVEKKATRYTAKVQAPAGFTATVSPSSITVPPGQSRTFTVTLTRTSAAFGQWSFGALTWEGNRGQSVRSPIAVRAVAASAPAEITGTGTSGSQEIKVTPGFTGTMTAAPAGLVPSAVQTKDATTATDAVFTVNVPAGTKVARFATFDSDYTSGTDLDLTVQRNGQTVGTSGGGTSEEAVTLQNPPAGTYTVIVDNYAGPATVPVKLHSFVVGSTPAGNLTATPASQQVQIGQPVTVTASWSGLTAGQRYLGLISFNNGSTEAARTLVTVNP</sequence>
<protein>
    <submittedName>
        <fullName evidence="17">Peptidase inhibitor I9</fullName>
    </submittedName>
</protein>
<dbReference type="Gene3D" id="3.50.30.30">
    <property type="match status" value="1"/>
</dbReference>
<dbReference type="GO" id="GO:0004420">
    <property type="term" value="F:hydroxymethylglutaryl-CoA reductase (NADPH) activity"/>
    <property type="evidence" value="ECO:0007669"/>
    <property type="project" value="InterPro"/>
</dbReference>
<dbReference type="Pfam" id="PF02225">
    <property type="entry name" value="PA"/>
    <property type="match status" value="1"/>
</dbReference>
<evidence type="ECO:0000256" key="11">
    <source>
        <dbReference type="SAM" id="SignalP"/>
    </source>
</evidence>
<dbReference type="Gene3D" id="2.60.120.380">
    <property type="match status" value="1"/>
</dbReference>
<evidence type="ECO:0000256" key="6">
    <source>
        <dbReference type="ARBA" id="ARBA00022825"/>
    </source>
</evidence>
<dbReference type="InterPro" id="IPR015500">
    <property type="entry name" value="Peptidase_S8_subtilisin-rel"/>
</dbReference>
<reference evidence="17 18" key="1">
    <citation type="submission" date="2019-06" db="EMBL/GenBank/DDBJ databases">
        <title>Sequencing the genomes of 1000 actinobacteria strains.</title>
        <authorList>
            <person name="Klenk H.-P."/>
        </authorList>
    </citation>
    <scope>NUCLEOTIDE SEQUENCE [LARGE SCALE GENOMIC DNA]</scope>
    <source>
        <strain evidence="17 18">DSM 24617</strain>
    </source>
</reference>
<keyword evidence="7" id="KW-0325">Glycoprotein</keyword>
<dbReference type="Gene3D" id="3.40.50.200">
    <property type="entry name" value="Peptidase S8/S53 domain"/>
    <property type="match status" value="1"/>
</dbReference>
<comment type="caution">
    <text evidence="17">The sequence shown here is derived from an EMBL/GenBank/DDBJ whole genome shotgun (WGS) entry which is preliminary data.</text>
</comment>
<feature type="active site" description="Charge relay system" evidence="8 9">
    <location>
        <position position="184"/>
    </location>
</feature>
<name>A0A542XFC1_9MICO</name>
<dbReference type="InterPro" id="IPR006311">
    <property type="entry name" value="TAT_signal"/>
</dbReference>
<dbReference type="Proteomes" id="UP000318336">
    <property type="component" value="Unassembled WGS sequence"/>
</dbReference>
<evidence type="ECO:0000256" key="8">
    <source>
        <dbReference type="PIRSR" id="PIRSR615500-1"/>
    </source>
</evidence>
<keyword evidence="3 9" id="KW-0645">Protease</keyword>
<dbReference type="GO" id="GO:0006508">
    <property type="term" value="P:proteolysis"/>
    <property type="evidence" value="ECO:0007669"/>
    <property type="project" value="UniProtKB-KW"/>
</dbReference>
<proteinExistence type="inferred from homology"/>
<dbReference type="PROSITE" id="PS50065">
    <property type="entry name" value="HMG_COA_REDUCTASE_4"/>
    <property type="match status" value="1"/>
</dbReference>
<dbReference type="InterPro" id="IPR034197">
    <property type="entry name" value="Peptidases_S8_3"/>
</dbReference>
<dbReference type="GO" id="GO:0005576">
    <property type="term" value="C:extracellular region"/>
    <property type="evidence" value="ECO:0007669"/>
    <property type="project" value="UniProtKB-SubCell"/>
</dbReference>
<feature type="active site" description="Charge relay system" evidence="8 9">
    <location>
        <position position="592"/>
    </location>
</feature>
<feature type="domain" description="Inhibitor I9" evidence="15">
    <location>
        <begin position="94"/>
        <end position="146"/>
    </location>
</feature>
<keyword evidence="18" id="KW-1185">Reference proteome</keyword>
<dbReference type="InterPro" id="IPR045051">
    <property type="entry name" value="SBT"/>
</dbReference>